<name>Q235C2_TETTS</name>
<dbReference type="AlphaFoldDB" id="Q235C2"/>
<evidence type="ECO:0000313" key="2">
    <source>
        <dbReference type="EMBL" id="EAR92181.2"/>
    </source>
</evidence>
<evidence type="ECO:0000256" key="1">
    <source>
        <dbReference type="SAM" id="MobiDB-lite"/>
    </source>
</evidence>
<sequence>MNFQSYQPQQPYDNYQRNNSRGNSFILRNSGQNILGNRNNNFNPPQTDFSKMYDSNPMAKQNFMNHQQKQVDFNQRQQQYNSNIINQSNDIRAQELNLRNIDRLNKINSEILRKQYIDQMNDVKNAQNNLHAPKSNGFRQNESQQSFHTAQNQQPISPPKRQIYSSGQPNYQEQQETQDKINQLLYQPNQYIPQPYIPQFNSYQQIPRNFEYPFYKRELEDYEDNIKPVKQIGTVIQKQNELMAQLINKLGQNNTAPPPNQFDYQKRQFDEYDRFMKLHQNLIDLKYQPQVQQVQNPQPDSNNNMMVQMMYQQQMMQALMYAQLLRNQDKNDANKQQQSVLDLLKQQRKEDNLERMIKQLIMQKGGNLEELQKKLDDLAGRQPQKAVKQKKPVIESDDEDDDDEDENDDDDEDDDDEEELDEAKKAELEKQRKAQLLKGAIQKVKKVWNMSRFAFLFLGNIRERENERRITAQQGLSQMLQTSIKEGLLWVLVAAEKGFSIIRQKPKDDLDIINNVTKLKSTQLESRIDNICNITQLIIEGLIENIDIIPDSISKYSAIFFQEKSYLPDGLISQFEIDRLEFNQTYGYIRNVNNEQKLMLTGVYLLIKVIINAALAHPWQFQQKDLKLKDDQITKTKLLIVCSILYHIFMEYIKKTINPIQNNTMNIPQKYKPQPLQQTLVHELGNKNQPENGTRYNIVTGLIDYNSLSTIWTQKGDWRNDMVEKIKLLLQKVVDNANLYDQQVEAMEKQEFIKQAQQDQLLLPPHIRKTNFAQQFNQVPPNNSNNTNQNNQNNNSTVDNNNQANS</sequence>
<accession>Q235C2</accession>
<feature type="region of interest" description="Disordered" evidence="1">
    <location>
        <begin position="1"/>
        <end position="23"/>
    </location>
</feature>
<dbReference type="OrthoDB" id="308058at2759"/>
<dbReference type="KEGG" id="tet:TTHERM_00804770"/>
<feature type="region of interest" description="Disordered" evidence="1">
    <location>
        <begin position="379"/>
        <end position="422"/>
    </location>
</feature>
<dbReference type="InParanoid" id="Q235C2"/>
<dbReference type="eggNOG" id="ENOG502R2WS">
    <property type="taxonomic scope" value="Eukaryota"/>
</dbReference>
<dbReference type="RefSeq" id="XP_001012426.2">
    <property type="nucleotide sequence ID" value="XM_001012426.2"/>
</dbReference>
<keyword evidence="3" id="KW-1185">Reference proteome</keyword>
<proteinExistence type="predicted"/>
<gene>
    <name evidence="2" type="ORF">TTHERM_00804770</name>
</gene>
<feature type="compositionally biased region" description="Polar residues" evidence="1">
    <location>
        <begin position="163"/>
        <end position="175"/>
    </location>
</feature>
<feature type="region of interest" description="Disordered" evidence="1">
    <location>
        <begin position="127"/>
        <end position="177"/>
    </location>
</feature>
<dbReference type="HOGENOM" id="CLU_339057_0_0_1"/>
<organism evidence="2 3">
    <name type="scientific">Tetrahymena thermophila (strain SB210)</name>
    <dbReference type="NCBI Taxonomy" id="312017"/>
    <lineage>
        <taxon>Eukaryota</taxon>
        <taxon>Sar</taxon>
        <taxon>Alveolata</taxon>
        <taxon>Ciliophora</taxon>
        <taxon>Intramacronucleata</taxon>
        <taxon>Oligohymenophorea</taxon>
        <taxon>Hymenostomatida</taxon>
        <taxon>Tetrahymenina</taxon>
        <taxon>Tetrahymenidae</taxon>
        <taxon>Tetrahymena</taxon>
    </lineage>
</organism>
<feature type="compositionally biased region" description="Polar residues" evidence="1">
    <location>
        <begin position="137"/>
        <end position="155"/>
    </location>
</feature>
<reference evidence="3" key="1">
    <citation type="journal article" date="2006" name="PLoS Biol.">
        <title>Macronuclear genome sequence of the ciliate Tetrahymena thermophila, a model eukaryote.</title>
        <authorList>
            <person name="Eisen J.A."/>
            <person name="Coyne R.S."/>
            <person name="Wu M."/>
            <person name="Wu D."/>
            <person name="Thiagarajan M."/>
            <person name="Wortman J.R."/>
            <person name="Badger J.H."/>
            <person name="Ren Q."/>
            <person name="Amedeo P."/>
            <person name="Jones K.M."/>
            <person name="Tallon L.J."/>
            <person name="Delcher A.L."/>
            <person name="Salzberg S.L."/>
            <person name="Silva J.C."/>
            <person name="Haas B.J."/>
            <person name="Majoros W.H."/>
            <person name="Farzad M."/>
            <person name="Carlton J.M."/>
            <person name="Smith R.K. Jr."/>
            <person name="Garg J."/>
            <person name="Pearlman R.E."/>
            <person name="Karrer K.M."/>
            <person name="Sun L."/>
            <person name="Manning G."/>
            <person name="Elde N.C."/>
            <person name="Turkewitz A.P."/>
            <person name="Asai D.J."/>
            <person name="Wilkes D.E."/>
            <person name="Wang Y."/>
            <person name="Cai H."/>
            <person name="Collins K."/>
            <person name="Stewart B.A."/>
            <person name="Lee S.R."/>
            <person name="Wilamowska K."/>
            <person name="Weinberg Z."/>
            <person name="Ruzzo W.L."/>
            <person name="Wloga D."/>
            <person name="Gaertig J."/>
            <person name="Frankel J."/>
            <person name="Tsao C.-C."/>
            <person name="Gorovsky M.A."/>
            <person name="Keeling P.J."/>
            <person name="Waller R.F."/>
            <person name="Patron N.J."/>
            <person name="Cherry J.M."/>
            <person name="Stover N.A."/>
            <person name="Krieger C.J."/>
            <person name="del Toro C."/>
            <person name="Ryder H.F."/>
            <person name="Williamson S.C."/>
            <person name="Barbeau R.A."/>
            <person name="Hamilton E.P."/>
            <person name="Orias E."/>
        </authorList>
    </citation>
    <scope>NUCLEOTIDE SEQUENCE [LARGE SCALE GENOMIC DNA]</scope>
    <source>
        <strain evidence="3">SB210</strain>
    </source>
</reference>
<dbReference type="GeneID" id="7843090"/>
<feature type="compositionally biased region" description="Acidic residues" evidence="1">
    <location>
        <begin position="395"/>
        <end position="421"/>
    </location>
</feature>
<protein>
    <submittedName>
        <fullName evidence="2">Uncharacterized protein</fullName>
    </submittedName>
</protein>
<dbReference type="EMBL" id="GG662763">
    <property type="protein sequence ID" value="EAR92181.2"/>
    <property type="molecule type" value="Genomic_DNA"/>
</dbReference>
<feature type="region of interest" description="Disordered" evidence="1">
    <location>
        <begin position="779"/>
        <end position="806"/>
    </location>
</feature>
<dbReference type="Proteomes" id="UP000009168">
    <property type="component" value="Unassembled WGS sequence"/>
</dbReference>
<evidence type="ECO:0000313" key="3">
    <source>
        <dbReference type="Proteomes" id="UP000009168"/>
    </source>
</evidence>